<gene>
    <name evidence="1" type="ORF">LZZ85_24560</name>
</gene>
<sequence>MRNIFIVTAFLLAGLTACKKVDNVNPNVPVVVNPGVVLPQVIYNVSNTLVNNAFELNNELIQYTCMNNTFTEVQRFKLLPANSNGIWNMYNRLRDLDDIIAMSEKADGLTNYKAIARLLKTYIFSVITDVYGDIPYTDAGKGASNTLFTPKYDKQEDVYKSMLEELKDAAASINTSATLTFGGDPVFKGTMSKWIRFANSLRLRLLMRASAKMPAAITEIRTMLASPQQYPLMQGNDDNFVYKYSGSLPDVYPLAPNYVRDFDFKYKSVSAFIVDSLKKFNDSRLFQFARPTNASAGTANPQYVGLPNSLPVTESANYNGGYNYQSYLGTRFQSNTEPAIWITWAEVLFLKAEAAQKGYSSENATDLYNAAIKASFEYWGAPFQTNYLEHPSVKFDGQLSKIYLQKFFALFFTGMEAWNEYRRTGYPLLVPGPTNVNNGKIPNRIPYPLSEQSLNRANYTDAAQRMGGDNMNFKMWWQE</sequence>
<comment type="caution">
    <text evidence="1">The sequence shown here is derived from an EMBL/GenBank/DDBJ whole genome shotgun (WGS) entry which is preliminary data.</text>
</comment>
<keyword evidence="1" id="KW-0449">Lipoprotein</keyword>
<dbReference type="SUPFAM" id="SSF48452">
    <property type="entry name" value="TPR-like"/>
    <property type="match status" value="1"/>
</dbReference>
<dbReference type="RefSeq" id="WP_237876262.1">
    <property type="nucleotide sequence ID" value="NZ_JAKLTR010000021.1"/>
</dbReference>
<evidence type="ECO:0000313" key="2">
    <source>
        <dbReference type="Proteomes" id="UP001165367"/>
    </source>
</evidence>
<organism evidence="1 2">
    <name type="scientific">Terrimonas ginsenosidimutans</name>
    <dbReference type="NCBI Taxonomy" id="2908004"/>
    <lineage>
        <taxon>Bacteria</taxon>
        <taxon>Pseudomonadati</taxon>
        <taxon>Bacteroidota</taxon>
        <taxon>Chitinophagia</taxon>
        <taxon>Chitinophagales</taxon>
        <taxon>Chitinophagaceae</taxon>
        <taxon>Terrimonas</taxon>
    </lineage>
</organism>
<dbReference type="EMBL" id="JAKLTR010000021">
    <property type="protein sequence ID" value="MCG2617494.1"/>
    <property type="molecule type" value="Genomic_DNA"/>
</dbReference>
<dbReference type="Pfam" id="PF12771">
    <property type="entry name" value="SusD-like_2"/>
    <property type="match status" value="1"/>
</dbReference>
<accession>A0ABS9KYS7</accession>
<dbReference type="InterPro" id="IPR011990">
    <property type="entry name" value="TPR-like_helical_dom_sf"/>
</dbReference>
<reference evidence="1" key="1">
    <citation type="submission" date="2022-01" db="EMBL/GenBank/DDBJ databases">
        <authorList>
            <person name="Jo J.-H."/>
            <person name="Im W.-T."/>
        </authorList>
    </citation>
    <scope>NUCLEOTIDE SEQUENCE</scope>
    <source>
        <strain evidence="1">NA20</strain>
    </source>
</reference>
<evidence type="ECO:0000313" key="1">
    <source>
        <dbReference type="EMBL" id="MCG2617494.1"/>
    </source>
</evidence>
<proteinExistence type="predicted"/>
<dbReference type="Proteomes" id="UP001165367">
    <property type="component" value="Unassembled WGS sequence"/>
</dbReference>
<name>A0ABS9KYS7_9BACT</name>
<dbReference type="Gene3D" id="1.25.40.390">
    <property type="match status" value="1"/>
</dbReference>
<dbReference type="PROSITE" id="PS51257">
    <property type="entry name" value="PROKAR_LIPOPROTEIN"/>
    <property type="match status" value="1"/>
</dbReference>
<dbReference type="InterPro" id="IPR041662">
    <property type="entry name" value="SusD-like_2"/>
</dbReference>
<keyword evidence="2" id="KW-1185">Reference proteome</keyword>
<protein>
    <submittedName>
        <fullName evidence="1">SusD/RagB family nutrient-binding outer membrane lipoprotein</fullName>
    </submittedName>
</protein>